<dbReference type="EMBL" id="PVNG01000008">
    <property type="protein sequence ID" value="PRX64810.1"/>
    <property type="molecule type" value="Genomic_DNA"/>
</dbReference>
<dbReference type="Proteomes" id="UP000238312">
    <property type="component" value="Unassembled WGS sequence"/>
</dbReference>
<dbReference type="PANTHER" id="PTHR42820">
    <property type="entry name" value="SHORT-CHAIN DEHYDROGENASE REDUCTASE"/>
    <property type="match status" value="1"/>
</dbReference>
<organism evidence="2 3">
    <name type="scientific">Nonomuraea fuscirosea</name>
    <dbReference type="NCBI Taxonomy" id="1291556"/>
    <lineage>
        <taxon>Bacteria</taxon>
        <taxon>Bacillati</taxon>
        <taxon>Actinomycetota</taxon>
        <taxon>Actinomycetes</taxon>
        <taxon>Streptosporangiales</taxon>
        <taxon>Streptosporangiaceae</taxon>
        <taxon>Nonomuraea</taxon>
    </lineage>
</organism>
<keyword evidence="1" id="KW-0560">Oxidoreductase</keyword>
<dbReference type="Gene3D" id="3.40.50.720">
    <property type="entry name" value="NAD(P)-binding Rossmann-like Domain"/>
    <property type="match status" value="1"/>
</dbReference>
<proteinExistence type="predicted"/>
<name>A0A2T0MZG8_9ACTN</name>
<dbReference type="PRINTS" id="PR00080">
    <property type="entry name" value="SDRFAMILY"/>
</dbReference>
<dbReference type="SUPFAM" id="SSF51735">
    <property type="entry name" value="NAD(P)-binding Rossmann-fold domains"/>
    <property type="match status" value="1"/>
</dbReference>
<accession>A0A2T0MZG8</accession>
<dbReference type="PANTHER" id="PTHR42820:SF1">
    <property type="entry name" value="SHORT-CHAIN DEHYDROGENASE_REDUCTASE FAMILY PROTEIN"/>
    <property type="match status" value="1"/>
</dbReference>
<dbReference type="Pfam" id="PF13561">
    <property type="entry name" value="adh_short_C2"/>
    <property type="match status" value="1"/>
</dbReference>
<dbReference type="OrthoDB" id="3566316at2"/>
<evidence type="ECO:0000313" key="2">
    <source>
        <dbReference type="EMBL" id="PRX64810.1"/>
    </source>
</evidence>
<keyword evidence="3" id="KW-1185">Reference proteome</keyword>
<dbReference type="AlphaFoldDB" id="A0A2T0MZG8"/>
<gene>
    <name evidence="2" type="ORF">B0I32_108171</name>
</gene>
<dbReference type="NCBIfam" id="NF005559">
    <property type="entry name" value="PRK07231.1"/>
    <property type="match status" value="1"/>
</dbReference>
<evidence type="ECO:0000256" key="1">
    <source>
        <dbReference type="ARBA" id="ARBA00023002"/>
    </source>
</evidence>
<dbReference type="PRINTS" id="PR00081">
    <property type="entry name" value="GDHRDH"/>
</dbReference>
<dbReference type="GO" id="GO:0016491">
    <property type="term" value="F:oxidoreductase activity"/>
    <property type="evidence" value="ECO:0007669"/>
    <property type="project" value="UniProtKB-KW"/>
</dbReference>
<reference evidence="2 3" key="1">
    <citation type="submission" date="2018-03" db="EMBL/GenBank/DDBJ databases">
        <title>Genomic Encyclopedia of Type Strains, Phase III (KMG-III): the genomes of soil and plant-associated and newly described type strains.</title>
        <authorList>
            <person name="Whitman W."/>
        </authorList>
    </citation>
    <scope>NUCLEOTIDE SEQUENCE [LARGE SCALE GENOMIC DNA]</scope>
    <source>
        <strain evidence="2 3">CGMCC 4.7104</strain>
    </source>
</reference>
<dbReference type="InterPro" id="IPR002347">
    <property type="entry name" value="SDR_fam"/>
</dbReference>
<comment type="caution">
    <text evidence="2">The sequence shown here is derived from an EMBL/GenBank/DDBJ whole genome shotgun (WGS) entry which is preliminary data.</text>
</comment>
<evidence type="ECO:0000313" key="3">
    <source>
        <dbReference type="Proteomes" id="UP000238312"/>
    </source>
</evidence>
<dbReference type="RefSeq" id="WP_106241446.1">
    <property type="nucleotide sequence ID" value="NZ_PVNG01000008.1"/>
</dbReference>
<protein>
    <submittedName>
        <fullName evidence="2">NAD(P)-dependent dehydrogenase (Short-subunit alcohol dehydrogenase family)</fullName>
    </submittedName>
</protein>
<dbReference type="CDD" id="cd05233">
    <property type="entry name" value="SDR_c"/>
    <property type="match status" value="1"/>
</dbReference>
<sequence length="257" mass="26682">MAGSLLDGRAALITGAASGIGAATALVFARHGAKVVVADINEEGGRRTVAEVEAIGGEAAFVRADVRRSGEVRDMVAFTVERFGRLDCAVNNAGVDTAGDGRFHEVSEESFDASFEVNLKGVWWCMKHELAQMVAQCSGSIVNVASVAGLVGIEAPFVSPYIAAKHGVVGLTKAAALEYATSGIRVNAVCPGAVRTQMVDDLIEQGIMTLEQTAAYHPVGRYANPPEIGEAIAWLSSDAASFVTGLPMAVDGAMTAR</sequence>
<dbReference type="FunFam" id="3.40.50.720:FF:000084">
    <property type="entry name" value="Short-chain dehydrogenase reductase"/>
    <property type="match status" value="1"/>
</dbReference>
<dbReference type="InterPro" id="IPR036291">
    <property type="entry name" value="NAD(P)-bd_dom_sf"/>
</dbReference>